<protein>
    <submittedName>
        <fullName evidence="2">Uncharacterized protein LOC112494210</fullName>
    </submittedName>
</protein>
<dbReference type="KEGG" id="ccin:112494210"/>
<sequence>MQDPLAIVPRGPRNTYKYTSEADNYEKWLSLPRSLMFGNVNGFLLAALQYRKYKVIESNYAREVDAFVSAMVGRPVSIAQEKTAKIRRARKKGVVNQRKSL</sequence>
<evidence type="ECO:0000313" key="2">
    <source>
        <dbReference type="RefSeq" id="XP_024939814.1"/>
    </source>
</evidence>
<dbReference type="Proteomes" id="UP000694920">
    <property type="component" value="Unplaced"/>
</dbReference>
<evidence type="ECO:0000313" key="1">
    <source>
        <dbReference type="Proteomes" id="UP000694920"/>
    </source>
</evidence>
<dbReference type="GeneID" id="112494210"/>
<proteinExistence type="predicted"/>
<accession>A0AAJ7W0B9</accession>
<gene>
    <name evidence="2" type="primary">LOC112494210</name>
</gene>
<reference evidence="2" key="1">
    <citation type="submission" date="2025-08" db="UniProtKB">
        <authorList>
            <consortium name="RefSeq"/>
        </authorList>
    </citation>
    <scope>IDENTIFICATION</scope>
</reference>
<dbReference type="RefSeq" id="XP_024939814.1">
    <property type="nucleotide sequence ID" value="XM_025084046.1"/>
</dbReference>
<name>A0AAJ7W0B9_CEPCN</name>
<keyword evidence="1" id="KW-1185">Reference proteome</keyword>
<dbReference type="AlphaFoldDB" id="A0AAJ7W0B9"/>
<organism evidence="1 2">
    <name type="scientific">Cephus cinctus</name>
    <name type="common">Wheat stem sawfly</name>
    <dbReference type="NCBI Taxonomy" id="211228"/>
    <lineage>
        <taxon>Eukaryota</taxon>
        <taxon>Metazoa</taxon>
        <taxon>Ecdysozoa</taxon>
        <taxon>Arthropoda</taxon>
        <taxon>Hexapoda</taxon>
        <taxon>Insecta</taxon>
        <taxon>Pterygota</taxon>
        <taxon>Neoptera</taxon>
        <taxon>Endopterygota</taxon>
        <taxon>Hymenoptera</taxon>
        <taxon>Cephoidea</taxon>
        <taxon>Cephidae</taxon>
        <taxon>Cephus</taxon>
    </lineage>
</organism>